<name>A0A9W9KTU2_9EURO</name>
<dbReference type="RefSeq" id="XP_056517200.1">
    <property type="nucleotide sequence ID" value="XM_056670827.1"/>
</dbReference>
<gene>
    <name evidence="2" type="ORF">N7515_010084</name>
</gene>
<protein>
    <submittedName>
        <fullName evidence="2">Uncharacterized protein</fullName>
    </submittedName>
</protein>
<feature type="region of interest" description="Disordered" evidence="1">
    <location>
        <begin position="32"/>
        <end position="52"/>
    </location>
</feature>
<evidence type="ECO:0000256" key="1">
    <source>
        <dbReference type="SAM" id="MobiDB-lite"/>
    </source>
</evidence>
<comment type="caution">
    <text evidence="2">The sequence shown here is derived from an EMBL/GenBank/DDBJ whole genome shotgun (WGS) entry which is preliminary data.</text>
</comment>
<dbReference type="GeneID" id="81409998"/>
<organism evidence="2 3">
    <name type="scientific">Penicillium bovifimosum</name>
    <dbReference type="NCBI Taxonomy" id="126998"/>
    <lineage>
        <taxon>Eukaryota</taxon>
        <taxon>Fungi</taxon>
        <taxon>Dikarya</taxon>
        <taxon>Ascomycota</taxon>
        <taxon>Pezizomycotina</taxon>
        <taxon>Eurotiomycetes</taxon>
        <taxon>Eurotiomycetidae</taxon>
        <taxon>Eurotiales</taxon>
        <taxon>Aspergillaceae</taxon>
        <taxon>Penicillium</taxon>
    </lineage>
</organism>
<evidence type="ECO:0000313" key="2">
    <source>
        <dbReference type="EMBL" id="KAJ5120696.1"/>
    </source>
</evidence>
<accession>A0A9W9KTU2</accession>
<reference evidence="2" key="2">
    <citation type="journal article" date="2023" name="IMA Fungus">
        <title>Comparative genomic study of the Penicillium genus elucidates a diverse pangenome and 15 lateral gene transfer events.</title>
        <authorList>
            <person name="Petersen C."/>
            <person name="Sorensen T."/>
            <person name="Nielsen M.R."/>
            <person name="Sondergaard T.E."/>
            <person name="Sorensen J.L."/>
            <person name="Fitzpatrick D.A."/>
            <person name="Frisvad J.C."/>
            <person name="Nielsen K.L."/>
        </authorList>
    </citation>
    <scope>NUCLEOTIDE SEQUENCE</scope>
    <source>
        <strain evidence="2">IBT 22155</strain>
    </source>
</reference>
<dbReference type="EMBL" id="JAPQKL010000008">
    <property type="protein sequence ID" value="KAJ5120696.1"/>
    <property type="molecule type" value="Genomic_DNA"/>
</dbReference>
<evidence type="ECO:0000313" key="3">
    <source>
        <dbReference type="Proteomes" id="UP001149079"/>
    </source>
</evidence>
<reference evidence="2" key="1">
    <citation type="submission" date="2022-11" db="EMBL/GenBank/DDBJ databases">
        <authorList>
            <person name="Petersen C."/>
        </authorList>
    </citation>
    <scope>NUCLEOTIDE SEQUENCE</scope>
    <source>
        <strain evidence="2">IBT 22155</strain>
    </source>
</reference>
<proteinExistence type="predicted"/>
<dbReference type="AlphaFoldDB" id="A0A9W9KTU2"/>
<keyword evidence="3" id="KW-1185">Reference proteome</keyword>
<sequence>MPTHNVDAKSWGFDTHVLRIIVDQFRSVRFDATEPKPAAGPDQSVSESALSEPMSVHHQFEALILHEQRTKEKQTG</sequence>
<dbReference type="Proteomes" id="UP001149079">
    <property type="component" value="Unassembled WGS sequence"/>
</dbReference>